<dbReference type="InterPro" id="IPR013607">
    <property type="entry name" value="Phospholipase_A2-like"/>
</dbReference>
<accession>A0A7D4ZYM8</accession>
<proteinExistence type="predicted"/>
<keyword evidence="1" id="KW-0812">Transmembrane</keyword>
<protein>
    <submittedName>
        <fullName evidence="3">Putative coat protein</fullName>
    </submittedName>
</protein>
<evidence type="ECO:0000259" key="2">
    <source>
        <dbReference type="Pfam" id="PF08398"/>
    </source>
</evidence>
<reference evidence="3" key="1">
    <citation type="journal article" date="2021" name="Virus">
        <title>The discovery, distribution and diversity of DNA viruses associated with Drosophila melanogaster in Europe.</title>
        <authorList>
            <person name="Wallace M.A."/>
            <person name="Coffman K.A."/>
            <person name="Gilbert C."/>
            <person name="Ravindran S."/>
            <person name="Albery G.F."/>
            <person name="Abbott J."/>
            <person name="Argyridou E."/>
            <person name="Bellosta P."/>
            <person name="Betancourt A.J."/>
            <person name="Colinet H."/>
            <person name="Eric K."/>
            <person name="Glaser-Schmitt A."/>
            <person name="Grath S."/>
            <person name="Jelic M."/>
            <person name="Kankare M."/>
            <person name="Kozeretska I."/>
            <person name="Loeschcke V."/>
            <person name="Montchamp-Moreau C."/>
            <person name="Ometto L."/>
            <person name="Onder B.S."/>
            <person name="Orengo D.J."/>
            <person name="Parsch J."/>
            <person name="Pascual M."/>
            <person name="Patenkovic A."/>
            <person name="Puerma E."/>
            <person name="Ritchie M.G."/>
            <person name="Rota-Stabelli O."/>
            <person name="Schou M.F."/>
            <person name="Serga S.V."/>
            <person name="Stamenkovic-Radak M."/>
            <person name="Tanaskovic M."/>
            <person name="Veselinovic M.S."/>
            <person name="Vieira J."/>
            <person name="Vieira C.P."/>
            <person name="Kapun M."/>
            <person name="Flatt T."/>
            <person name="Gonzalez J."/>
            <person name="Staubach F."/>
            <person name="Obbard D.J."/>
        </authorList>
    </citation>
    <scope>NUCLEOTIDE SEQUENCE</scope>
    <source>
        <strain evidence="3">Vesanto_FR_Got_15_48</strain>
    </source>
</reference>
<dbReference type="EMBL" id="MT496871">
    <property type="protein sequence ID" value="QKT21519.1"/>
    <property type="molecule type" value="Genomic_DNA"/>
</dbReference>
<dbReference type="Pfam" id="PF08398">
    <property type="entry name" value="Phospholip_A2_4"/>
    <property type="match status" value="1"/>
</dbReference>
<keyword evidence="3" id="KW-0946">Virion</keyword>
<keyword evidence="1" id="KW-1133">Transmembrane helix</keyword>
<feature type="transmembrane region" description="Helical" evidence="1">
    <location>
        <begin position="70"/>
        <end position="90"/>
    </location>
</feature>
<organism evidence="3">
    <name type="scientific">Vesanto virus</name>
    <dbReference type="NCBI Taxonomy" id="1955786"/>
    <lineage>
        <taxon>Viruses</taxon>
        <taxon>Monodnaviria</taxon>
        <taxon>Shotokuvirae</taxon>
        <taxon>Cossaviricota</taxon>
        <taxon>Mouviricetes</taxon>
        <taxon>Polivirales</taxon>
        <taxon>Bidnaviridae</taxon>
    </lineage>
</organism>
<keyword evidence="3" id="KW-0167">Capsid protein</keyword>
<evidence type="ECO:0000256" key="1">
    <source>
        <dbReference type="SAM" id="Phobius"/>
    </source>
</evidence>
<dbReference type="GO" id="GO:0005198">
    <property type="term" value="F:structural molecule activity"/>
    <property type="evidence" value="ECO:0007669"/>
    <property type="project" value="InterPro"/>
</dbReference>
<keyword evidence="1" id="KW-0472">Membrane</keyword>
<feature type="domain" description="Phospholipase A2-like" evidence="2">
    <location>
        <begin position="12"/>
        <end position="55"/>
    </location>
</feature>
<evidence type="ECO:0000313" key="3">
    <source>
        <dbReference type="EMBL" id="QKT21519.1"/>
    </source>
</evidence>
<sequence>MASGQQQRGVRRGWVVPGFRYLGPGNEVPPVAEDDLCELDAIARQHDLAYDAARSSAEVARADWRAIRDFAKVGVLGLLAGSLLLGKLLLERLTTCFYPGRFFAAMDLLFAMLLVLCLSWIWLLDYRLESEYMVRARRGALPCAQASTWNTLRCLLEQAQQTP</sequence>
<dbReference type="GO" id="GO:0019028">
    <property type="term" value="C:viral capsid"/>
    <property type="evidence" value="ECO:0007669"/>
    <property type="project" value="UniProtKB-KW"/>
</dbReference>
<name>A0A7D4ZYM8_9VIRU</name>
<feature type="transmembrane region" description="Helical" evidence="1">
    <location>
        <begin position="102"/>
        <end position="123"/>
    </location>
</feature>